<keyword evidence="2" id="KW-1185">Reference proteome</keyword>
<evidence type="ECO:0000313" key="2">
    <source>
        <dbReference type="Proteomes" id="UP000027135"/>
    </source>
</evidence>
<accession>A0A067QZ46</accession>
<evidence type="ECO:0000313" key="1">
    <source>
        <dbReference type="EMBL" id="KDR15683.1"/>
    </source>
</evidence>
<gene>
    <name evidence="1" type="ORF">L798_09760</name>
</gene>
<dbReference type="Proteomes" id="UP000027135">
    <property type="component" value="Unassembled WGS sequence"/>
</dbReference>
<dbReference type="EMBL" id="KK852818">
    <property type="protein sequence ID" value="KDR15683.1"/>
    <property type="molecule type" value="Genomic_DNA"/>
</dbReference>
<dbReference type="AlphaFoldDB" id="A0A067QZ46"/>
<reference evidence="1 2" key="1">
    <citation type="journal article" date="2014" name="Nat. Commun.">
        <title>Molecular traces of alternative social organization in a termite genome.</title>
        <authorList>
            <person name="Terrapon N."/>
            <person name="Li C."/>
            <person name="Robertson H.M."/>
            <person name="Ji L."/>
            <person name="Meng X."/>
            <person name="Booth W."/>
            <person name="Chen Z."/>
            <person name="Childers C.P."/>
            <person name="Glastad K.M."/>
            <person name="Gokhale K."/>
            <person name="Gowin J."/>
            <person name="Gronenberg W."/>
            <person name="Hermansen R.A."/>
            <person name="Hu H."/>
            <person name="Hunt B.G."/>
            <person name="Huylmans A.K."/>
            <person name="Khalil S.M."/>
            <person name="Mitchell R.D."/>
            <person name="Munoz-Torres M.C."/>
            <person name="Mustard J.A."/>
            <person name="Pan H."/>
            <person name="Reese J.T."/>
            <person name="Scharf M.E."/>
            <person name="Sun F."/>
            <person name="Vogel H."/>
            <person name="Xiao J."/>
            <person name="Yang W."/>
            <person name="Yang Z."/>
            <person name="Yang Z."/>
            <person name="Zhou J."/>
            <person name="Zhu J."/>
            <person name="Brent C.S."/>
            <person name="Elsik C.G."/>
            <person name="Goodisman M.A."/>
            <person name="Liberles D.A."/>
            <person name="Roe R.M."/>
            <person name="Vargo E.L."/>
            <person name="Vilcinskas A."/>
            <person name="Wang J."/>
            <person name="Bornberg-Bauer E."/>
            <person name="Korb J."/>
            <person name="Zhang G."/>
            <person name="Liebig J."/>
        </authorList>
    </citation>
    <scope>NUCLEOTIDE SEQUENCE [LARGE SCALE GENOMIC DNA]</scope>
    <source>
        <tissue evidence="1">Whole organism</tissue>
    </source>
</reference>
<protein>
    <submittedName>
        <fullName evidence="1">Uncharacterized protein</fullName>
    </submittedName>
</protein>
<dbReference type="InParanoid" id="A0A067QZ46"/>
<organism evidence="1 2">
    <name type="scientific">Zootermopsis nevadensis</name>
    <name type="common">Dampwood termite</name>
    <dbReference type="NCBI Taxonomy" id="136037"/>
    <lineage>
        <taxon>Eukaryota</taxon>
        <taxon>Metazoa</taxon>
        <taxon>Ecdysozoa</taxon>
        <taxon>Arthropoda</taxon>
        <taxon>Hexapoda</taxon>
        <taxon>Insecta</taxon>
        <taxon>Pterygota</taxon>
        <taxon>Neoptera</taxon>
        <taxon>Polyneoptera</taxon>
        <taxon>Dictyoptera</taxon>
        <taxon>Blattodea</taxon>
        <taxon>Blattoidea</taxon>
        <taxon>Termitoidae</taxon>
        <taxon>Termopsidae</taxon>
        <taxon>Zootermopsis</taxon>
    </lineage>
</organism>
<name>A0A067QZ46_ZOONE</name>
<sequence length="62" mass="7390">MHIPLHEPVHICNKAVDWVRWNDAEKLFLRHHYKPTIRTKMKMAVFHFGTQTATDQAGQFYP</sequence>
<proteinExistence type="predicted"/>